<organism evidence="7 8">
    <name type="scientific">Thermofilum adornatum 1505</name>
    <dbReference type="NCBI Taxonomy" id="697581"/>
    <lineage>
        <taxon>Archaea</taxon>
        <taxon>Thermoproteota</taxon>
        <taxon>Thermoprotei</taxon>
        <taxon>Thermofilales</taxon>
        <taxon>Thermofilaceae</taxon>
        <taxon>Thermofilum</taxon>
    </lineage>
</organism>
<dbReference type="PANTHER" id="PTHR43243">
    <property type="entry name" value="INNER MEMBRANE TRANSPORTER YGJI-RELATED"/>
    <property type="match status" value="1"/>
</dbReference>
<feature type="transmembrane region" description="Helical" evidence="6">
    <location>
        <begin position="268"/>
        <end position="292"/>
    </location>
</feature>
<evidence type="ECO:0000256" key="5">
    <source>
        <dbReference type="ARBA" id="ARBA00023136"/>
    </source>
</evidence>
<keyword evidence="5 6" id="KW-0472">Membrane</keyword>
<proteinExistence type="predicted"/>
<dbReference type="Proteomes" id="UP000266720">
    <property type="component" value="Chromosome"/>
</dbReference>
<dbReference type="InterPro" id="IPR002293">
    <property type="entry name" value="AA/rel_permease1"/>
</dbReference>
<feature type="transmembrane region" description="Helical" evidence="6">
    <location>
        <begin position="397"/>
        <end position="420"/>
    </location>
</feature>
<dbReference type="GeneID" id="25406722"/>
<sequence>MSELKRELGLGYATLFGVGLILGAGIYVLIGRAAGIVGDAVWMSVAFSAVIAVATAFSYAELSSIFTTAASTYTYVAEAFPKSRLVAFMAAWMLFFGGVAGAGTAGLGFSSYCARLFGLGDSWIVPVTFALLVALSFLNWWGIKESAALSAVFTVIEAGGLLFVSMLGLLFPQRNPGYLSFNPSADPVLAVLVGAAVFYFAYTGFEYQPTLSEETLNPERVVPKSIVLAVSVTTLIYLLVSVSVVRLMSWEELGASKAPMADAASRAWPGSFLLLMVIALFATTNTVLGFLVSSSRLAYGLAEEGVAWGGLAKVDKWRRTPYVAVALSGALAILLIFLTDYLPSVTGWRLSFGGQEYQVIDLVGKTASLAVLLAFLLVNSSVVALRRRKGLKRHFRVPLNIGDFPLLPVLANVLIVFFVALSFGDWIVWLSTIIVALLGLVMYKPRRNGS</sequence>
<name>A0A3G1A658_9CREN</name>
<evidence type="ECO:0000256" key="1">
    <source>
        <dbReference type="ARBA" id="ARBA00004141"/>
    </source>
</evidence>
<accession>A0A3G1A658</accession>
<evidence type="ECO:0000256" key="2">
    <source>
        <dbReference type="ARBA" id="ARBA00022448"/>
    </source>
</evidence>
<feature type="transmembrane region" description="Helical" evidence="6">
    <location>
        <begin position="40"/>
        <end position="62"/>
    </location>
</feature>
<feature type="transmembrane region" description="Helical" evidence="6">
    <location>
        <begin position="322"/>
        <end position="342"/>
    </location>
</feature>
<feature type="transmembrane region" description="Helical" evidence="6">
    <location>
        <begin position="12"/>
        <end position="34"/>
    </location>
</feature>
<evidence type="ECO:0000256" key="3">
    <source>
        <dbReference type="ARBA" id="ARBA00022692"/>
    </source>
</evidence>
<comment type="subcellular location">
    <subcellularLocation>
        <location evidence="1">Membrane</location>
        <topology evidence="1">Multi-pass membrane protein</topology>
    </subcellularLocation>
</comment>
<evidence type="ECO:0000256" key="6">
    <source>
        <dbReference type="SAM" id="Phobius"/>
    </source>
</evidence>
<dbReference type="KEGG" id="tcb:TCARB_1313"/>
<keyword evidence="4 6" id="KW-1133">Transmembrane helix</keyword>
<feature type="transmembrane region" description="Helical" evidence="6">
    <location>
        <begin position="123"/>
        <end position="141"/>
    </location>
</feature>
<dbReference type="PANTHER" id="PTHR43243:SF4">
    <property type="entry name" value="CATIONIC AMINO ACID TRANSPORTER 4"/>
    <property type="match status" value="1"/>
</dbReference>
<gene>
    <name evidence="7" type="ORF">TCARB_1313</name>
</gene>
<evidence type="ECO:0000313" key="7">
    <source>
        <dbReference type="EMBL" id="AJB42359.1"/>
    </source>
</evidence>
<dbReference type="GO" id="GO:0015171">
    <property type="term" value="F:amino acid transmembrane transporter activity"/>
    <property type="evidence" value="ECO:0007669"/>
    <property type="project" value="TreeGrafter"/>
</dbReference>
<dbReference type="STRING" id="697581.TCARB_1313"/>
<dbReference type="Gene3D" id="1.20.1740.10">
    <property type="entry name" value="Amino acid/polyamine transporter I"/>
    <property type="match status" value="1"/>
</dbReference>
<dbReference type="GO" id="GO:0016020">
    <property type="term" value="C:membrane"/>
    <property type="evidence" value="ECO:0007669"/>
    <property type="project" value="UniProtKB-SubCell"/>
</dbReference>
<feature type="transmembrane region" description="Helical" evidence="6">
    <location>
        <begin position="188"/>
        <end position="205"/>
    </location>
</feature>
<reference evidence="8" key="1">
    <citation type="book" date="2010" name="EXTREMOPHILES" publisher="0:0-0">
        <title>Complete genome sequences of ten hyperthermophilic archaea reveal their metabolic capabilities and possible ecological roles.</title>
        <editorList>
            <person name="?"/>
        </editorList>
        <authorList>
            <person name="Ravin N.V."/>
            <person name="Mardanov A.V."/>
            <person name="Bonch-Osmolovskaya E.A."/>
            <person name="Skryabin K.G."/>
        </authorList>
    </citation>
    <scope>NUCLEOTIDE SEQUENCE [LARGE SCALE GENOMIC DNA]</scope>
    <source>
        <strain evidence="8">1505</strain>
    </source>
</reference>
<dbReference type="RefSeq" id="WP_052887032.1">
    <property type="nucleotide sequence ID" value="NZ_CP007493.1"/>
</dbReference>
<keyword evidence="2" id="KW-0813">Transport</keyword>
<keyword evidence="3 6" id="KW-0812">Transmembrane</keyword>
<dbReference type="Pfam" id="PF13520">
    <property type="entry name" value="AA_permease_2"/>
    <property type="match status" value="1"/>
</dbReference>
<evidence type="ECO:0000313" key="8">
    <source>
        <dbReference type="Proteomes" id="UP000266720"/>
    </source>
</evidence>
<feature type="transmembrane region" description="Helical" evidence="6">
    <location>
        <begin position="226"/>
        <end position="248"/>
    </location>
</feature>
<protein>
    <submittedName>
        <fullName evidence="7">Amino acid transporter</fullName>
    </submittedName>
</protein>
<feature type="transmembrane region" description="Helical" evidence="6">
    <location>
        <begin position="426"/>
        <end position="443"/>
    </location>
</feature>
<feature type="transmembrane region" description="Helical" evidence="6">
    <location>
        <begin position="83"/>
        <end position="103"/>
    </location>
</feature>
<feature type="transmembrane region" description="Helical" evidence="6">
    <location>
        <begin position="148"/>
        <end position="168"/>
    </location>
</feature>
<dbReference type="EMBL" id="CP007493">
    <property type="protein sequence ID" value="AJB42359.1"/>
    <property type="molecule type" value="Genomic_DNA"/>
</dbReference>
<dbReference type="PIRSF" id="PIRSF006060">
    <property type="entry name" value="AA_transporter"/>
    <property type="match status" value="1"/>
</dbReference>
<feature type="transmembrane region" description="Helical" evidence="6">
    <location>
        <begin position="362"/>
        <end position="385"/>
    </location>
</feature>
<dbReference type="AlphaFoldDB" id="A0A3G1A658"/>
<evidence type="ECO:0000256" key="4">
    <source>
        <dbReference type="ARBA" id="ARBA00022989"/>
    </source>
</evidence>